<name>A0A2A4J4Q5_HELVI</name>
<dbReference type="STRING" id="7102.A0A2A4J4Q5"/>
<evidence type="ECO:0000256" key="12">
    <source>
        <dbReference type="SAM" id="SignalP"/>
    </source>
</evidence>
<dbReference type="GO" id="GO:0003796">
    <property type="term" value="F:lysozyme activity"/>
    <property type="evidence" value="ECO:0007669"/>
    <property type="project" value="UniProtKB-EC"/>
</dbReference>
<dbReference type="InterPro" id="IPR019799">
    <property type="entry name" value="Glyco_hydro_22_CS"/>
</dbReference>
<keyword evidence="12" id="KW-0732">Signal</keyword>
<feature type="compositionally biased region" description="Low complexity" evidence="11">
    <location>
        <begin position="368"/>
        <end position="421"/>
    </location>
</feature>
<dbReference type="GO" id="GO:0031640">
    <property type="term" value="P:killing of cells of another organism"/>
    <property type="evidence" value="ECO:0007669"/>
    <property type="project" value="UniProtKB-KW"/>
</dbReference>
<dbReference type="EC" id="3.2.1.17" evidence="2"/>
<dbReference type="CDD" id="cd16899">
    <property type="entry name" value="LYZ_C_invert"/>
    <property type="match status" value="1"/>
</dbReference>
<comment type="caution">
    <text evidence="14">The sequence shown here is derived from an EMBL/GenBank/DDBJ whole genome shotgun (WGS) entry which is preliminary data.</text>
</comment>
<protein>
    <recommendedName>
        <fullName evidence="3">Lysozyme</fullName>
        <ecNumber evidence="2">3.2.1.17</ecNumber>
    </recommendedName>
    <alternativeName>
        <fullName evidence="9">1,4-beta-N-acetylmuramidase</fullName>
    </alternativeName>
</protein>
<evidence type="ECO:0000256" key="10">
    <source>
        <dbReference type="RuleBase" id="RU004440"/>
    </source>
</evidence>
<evidence type="ECO:0000256" key="8">
    <source>
        <dbReference type="ARBA" id="ARBA00023295"/>
    </source>
</evidence>
<evidence type="ECO:0000256" key="11">
    <source>
        <dbReference type="SAM" id="MobiDB-lite"/>
    </source>
</evidence>
<keyword evidence="7" id="KW-1015">Disulfide bond</keyword>
<evidence type="ECO:0000256" key="2">
    <source>
        <dbReference type="ARBA" id="ARBA00012732"/>
    </source>
</evidence>
<evidence type="ECO:0000256" key="6">
    <source>
        <dbReference type="ARBA" id="ARBA00022801"/>
    </source>
</evidence>
<dbReference type="Gene3D" id="1.10.530.10">
    <property type="match status" value="1"/>
</dbReference>
<dbReference type="PRINTS" id="PR00135">
    <property type="entry name" value="LYZLACT"/>
</dbReference>
<dbReference type="InterPro" id="IPR023346">
    <property type="entry name" value="Lysozyme-like_dom_sf"/>
</dbReference>
<evidence type="ECO:0000256" key="9">
    <source>
        <dbReference type="ARBA" id="ARBA00031262"/>
    </source>
</evidence>
<dbReference type="InterPro" id="IPR001916">
    <property type="entry name" value="Glyco_hydro_22"/>
</dbReference>
<organism evidence="14">
    <name type="scientific">Heliothis virescens</name>
    <name type="common">Tobacco budworm moth</name>
    <dbReference type="NCBI Taxonomy" id="7102"/>
    <lineage>
        <taxon>Eukaryota</taxon>
        <taxon>Metazoa</taxon>
        <taxon>Ecdysozoa</taxon>
        <taxon>Arthropoda</taxon>
        <taxon>Hexapoda</taxon>
        <taxon>Insecta</taxon>
        <taxon>Pterygota</taxon>
        <taxon>Neoptera</taxon>
        <taxon>Endopterygota</taxon>
        <taxon>Lepidoptera</taxon>
        <taxon>Glossata</taxon>
        <taxon>Ditrysia</taxon>
        <taxon>Noctuoidea</taxon>
        <taxon>Noctuidae</taxon>
        <taxon>Heliothinae</taxon>
        <taxon>Heliothis</taxon>
    </lineage>
</organism>
<feature type="domain" description="Glycosyl hydrolases family 22 (GH22)" evidence="13">
    <location>
        <begin position="81"/>
        <end position="99"/>
    </location>
</feature>
<comment type="catalytic activity">
    <reaction evidence="1">
        <text>Hydrolysis of (1-&gt;4)-beta-linkages between N-acetylmuramic acid and N-acetyl-D-glucosamine residues in a peptidoglycan and between N-acetyl-D-glucosamine residues in chitodextrins.</text>
        <dbReference type="EC" id="3.2.1.17"/>
    </reaction>
</comment>
<evidence type="ECO:0000256" key="4">
    <source>
        <dbReference type="ARBA" id="ARBA00022529"/>
    </source>
</evidence>
<evidence type="ECO:0000256" key="5">
    <source>
        <dbReference type="ARBA" id="ARBA00022638"/>
    </source>
</evidence>
<reference evidence="14" key="1">
    <citation type="submission" date="2017-09" db="EMBL/GenBank/DDBJ databases">
        <title>Contemporary evolution of a Lepidopteran species, Heliothis virescens, in response to modern agricultural practices.</title>
        <authorList>
            <person name="Fritz M.L."/>
            <person name="Deyonke A.M."/>
            <person name="Papanicolaou A."/>
            <person name="Micinski S."/>
            <person name="Westbrook J."/>
            <person name="Gould F."/>
        </authorList>
    </citation>
    <scope>NUCLEOTIDE SEQUENCE [LARGE SCALE GENOMIC DNA]</scope>
    <source>
        <strain evidence="14">HvINT-</strain>
        <tissue evidence="14">Whole body</tissue>
    </source>
</reference>
<dbReference type="PROSITE" id="PS00128">
    <property type="entry name" value="GLYCOSYL_HYDROL_F22_1"/>
    <property type="match status" value="1"/>
</dbReference>
<dbReference type="Pfam" id="PF00062">
    <property type="entry name" value="Lys"/>
    <property type="match status" value="1"/>
</dbReference>
<feature type="signal peptide" evidence="12">
    <location>
        <begin position="1"/>
        <end position="17"/>
    </location>
</feature>
<sequence length="624" mass="69414">MIRVAWLTCALLAVAGARVYERCELARELRALGVHPDHISTWVCIAYHESRFDTAANNPHSGDHGIFQISELYWCGPGKACGLPCSALRDEDISNDLECALLVHEEHTRLQGNGFLAWVVYPQHCKHNTKKYLVDCDTTAKSSVPITRSRTYNYANSYNQPNITTERQNVESLLPPYLTVGSILRDNYGKVLEQNRNRFDWYNYKIDNIDELRLPVFNQPSQHISLPPTSAPRVTQSTITTSTPYIPRVVPWRTIETNQFRKKKVYTGTSTPGEISKKDYSTQLGNTISTANVQPSLIIAPQLSVTSPSLVNVTTTTLRPTTKTTVTTATYKPPSFTTTYRPPTSTISYKPSISTATYNTPSRSTYKTPSTTTYRPPLTTTYKPPMTSTYRPPSTTTYRPPTTTTNRPSTTTTNRPPVSTTFSTRQWFSTTTPKPNTIFKTSVTPITSKTSLSPSTITVSKSPTTAVSTSWRSSTAPDFTTPAKTTRKPLAQTSWFTFTSRTTTASPVTKQAISQSRPTQAYSLYTNSNTQKTNLPTFPSALQTQATTQKPRTTQSIFDLYLNPTKAPAIPSYKYNWGQSRLKIFGGGTTPAPVQSSTRRAEHTNGAARNQIKRQSLLSSITYS</sequence>
<accession>A0A2A4J4Q5</accession>
<keyword evidence="6" id="KW-0378">Hydrolase</keyword>
<keyword evidence="5" id="KW-0081">Bacteriolytic enzyme</keyword>
<dbReference type="PROSITE" id="PS51348">
    <property type="entry name" value="GLYCOSYL_HYDROL_F22_2"/>
    <property type="match status" value="1"/>
</dbReference>
<evidence type="ECO:0000313" key="14">
    <source>
        <dbReference type="EMBL" id="PCG66859.1"/>
    </source>
</evidence>
<gene>
    <name evidence="14" type="ORF">B5V51_7142</name>
</gene>
<feature type="region of interest" description="Disordered" evidence="11">
    <location>
        <begin position="588"/>
        <end position="612"/>
    </location>
</feature>
<dbReference type="SUPFAM" id="SSF53955">
    <property type="entry name" value="Lysozyme-like"/>
    <property type="match status" value="1"/>
</dbReference>
<evidence type="ECO:0000256" key="1">
    <source>
        <dbReference type="ARBA" id="ARBA00000632"/>
    </source>
</evidence>
<proteinExistence type="inferred from homology"/>
<dbReference type="AlphaFoldDB" id="A0A2A4J4Q5"/>
<evidence type="ECO:0000256" key="7">
    <source>
        <dbReference type="ARBA" id="ARBA00023157"/>
    </source>
</evidence>
<dbReference type="PANTHER" id="PTHR11407">
    <property type="entry name" value="LYSOZYME C"/>
    <property type="match status" value="1"/>
</dbReference>
<feature type="region of interest" description="Disordered" evidence="11">
    <location>
        <begin position="360"/>
        <end position="421"/>
    </location>
</feature>
<dbReference type="GO" id="GO:0042742">
    <property type="term" value="P:defense response to bacterium"/>
    <property type="evidence" value="ECO:0007669"/>
    <property type="project" value="UniProtKB-KW"/>
</dbReference>
<dbReference type="PANTHER" id="PTHR11407:SF63">
    <property type="entry name" value="LYSOZYME C"/>
    <property type="match status" value="1"/>
</dbReference>
<dbReference type="SMART" id="SM00263">
    <property type="entry name" value="LYZ1"/>
    <property type="match status" value="1"/>
</dbReference>
<feature type="chain" id="PRO_5012404420" description="Lysozyme" evidence="12">
    <location>
        <begin position="18"/>
        <end position="624"/>
    </location>
</feature>
<evidence type="ECO:0000256" key="3">
    <source>
        <dbReference type="ARBA" id="ARBA00020438"/>
    </source>
</evidence>
<keyword evidence="8" id="KW-0326">Glycosidase</keyword>
<keyword evidence="4" id="KW-0929">Antimicrobial</keyword>
<evidence type="ECO:0000259" key="13">
    <source>
        <dbReference type="PROSITE" id="PS00128"/>
    </source>
</evidence>
<dbReference type="EMBL" id="NWSH01003147">
    <property type="protein sequence ID" value="PCG66859.1"/>
    <property type="molecule type" value="Genomic_DNA"/>
</dbReference>
<comment type="similarity">
    <text evidence="10">Belongs to the glycosyl hydrolase 22 family.</text>
</comment>